<evidence type="ECO:0000313" key="2">
    <source>
        <dbReference type="EMBL" id="SHN31049.1"/>
    </source>
</evidence>
<dbReference type="GO" id="GO:0016747">
    <property type="term" value="F:acyltransferase activity, transferring groups other than amino-acyl groups"/>
    <property type="evidence" value="ECO:0007669"/>
    <property type="project" value="InterPro"/>
</dbReference>
<dbReference type="AlphaFoldDB" id="A0A9X8N8Z3"/>
<dbReference type="InterPro" id="IPR016181">
    <property type="entry name" value="Acyl_CoA_acyltransferase"/>
</dbReference>
<evidence type="ECO:0000313" key="3">
    <source>
        <dbReference type="Proteomes" id="UP000184388"/>
    </source>
</evidence>
<dbReference type="PROSITE" id="PS51186">
    <property type="entry name" value="GNAT"/>
    <property type="match status" value="1"/>
</dbReference>
<dbReference type="SUPFAM" id="SSF55729">
    <property type="entry name" value="Acyl-CoA N-acyltransferases (Nat)"/>
    <property type="match status" value="1"/>
</dbReference>
<gene>
    <name evidence="2" type="ORF">SAMN05216268_13344</name>
</gene>
<dbReference type="Pfam" id="PF00583">
    <property type="entry name" value="Acetyltransf_1"/>
    <property type="match status" value="1"/>
</dbReference>
<comment type="caution">
    <text evidence="2">The sequence shown here is derived from an EMBL/GenBank/DDBJ whole genome shotgun (WGS) entry which is preliminary data.</text>
</comment>
<accession>A0A9X8N8Z3</accession>
<dbReference type="CDD" id="cd04301">
    <property type="entry name" value="NAT_SF"/>
    <property type="match status" value="1"/>
</dbReference>
<reference evidence="3" key="1">
    <citation type="submission" date="2016-11" db="EMBL/GenBank/DDBJ databases">
        <authorList>
            <person name="Jaros S."/>
            <person name="Januszkiewicz K."/>
            <person name="Wedrychowicz H."/>
        </authorList>
    </citation>
    <scope>NUCLEOTIDE SEQUENCE [LARGE SCALE GENOMIC DNA]</scope>
    <source>
        <strain evidence="3">CGMCC 4.3555</strain>
    </source>
</reference>
<proteinExistence type="predicted"/>
<protein>
    <submittedName>
        <fullName evidence="2">Acetyltransferase (GNAT) family protein</fullName>
    </submittedName>
</protein>
<dbReference type="RefSeq" id="WP_073449755.1">
    <property type="nucleotide sequence ID" value="NZ_FRBK01000033.1"/>
</dbReference>
<dbReference type="Proteomes" id="UP000184388">
    <property type="component" value="Unassembled WGS sequence"/>
</dbReference>
<dbReference type="InterPro" id="IPR000182">
    <property type="entry name" value="GNAT_dom"/>
</dbReference>
<organism evidence="2 3">
    <name type="scientific">Streptomyces yunnanensis</name>
    <dbReference type="NCBI Taxonomy" id="156453"/>
    <lineage>
        <taxon>Bacteria</taxon>
        <taxon>Bacillati</taxon>
        <taxon>Actinomycetota</taxon>
        <taxon>Actinomycetes</taxon>
        <taxon>Kitasatosporales</taxon>
        <taxon>Streptomycetaceae</taxon>
        <taxon>Streptomyces</taxon>
    </lineage>
</organism>
<feature type="domain" description="N-acetyltransferase" evidence="1">
    <location>
        <begin position="1"/>
        <end position="139"/>
    </location>
</feature>
<evidence type="ECO:0000259" key="1">
    <source>
        <dbReference type="PROSITE" id="PS51186"/>
    </source>
</evidence>
<dbReference type="Gene3D" id="3.40.630.30">
    <property type="match status" value="1"/>
</dbReference>
<dbReference type="EMBL" id="FRBK01000033">
    <property type="protein sequence ID" value="SHN31049.1"/>
    <property type="molecule type" value="Genomic_DNA"/>
</dbReference>
<name>A0A9X8N8Z3_9ACTN</name>
<sequence length="144" mass="16865">MPEGLTDREWKRILRQHPFREQLWLHYPVTSAVDLQILRVCDRTGWDAALLSWNICVPCRRGHIAKISIADHWQRQGLGRRMVRRAMHSAEDYHWTTTSQSPQAQHFFPALARETGAAFTTRDPVCEHIHAAGYSLPKPRFERR</sequence>